<dbReference type="OrthoDB" id="90279at2759"/>
<dbReference type="AlphaFoldDB" id="A0A225WBD2"/>
<organism evidence="1 2">
    <name type="scientific">Phytophthora megakarya</name>
    <dbReference type="NCBI Taxonomy" id="4795"/>
    <lineage>
        <taxon>Eukaryota</taxon>
        <taxon>Sar</taxon>
        <taxon>Stramenopiles</taxon>
        <taxon>Oomycota</taxon>
        <taxon>Peronosporomycetes</taxon>
        <taxon>Peronosporales</taxon>
        <taxon>Peronosporaceae</taxon>
        <taxon>Phytophthora</taxon>
    </lineage>
</organism>
<dbReference type="EMBL" id="NBNE01001230">
    <property type="protein sequence ID" value="OWZ14935.1"/>
    <property type="molecule type" value="Genomic_DNA"/>
</dbReference>
<evidence type="ECO:0000313" key="2">
    <source>
        <dbReference type="Proteomes" id="UP000198211"/>
    </source>
</evidence>
<dbReference type="Proteomes" id="UP000198211">
    <property type="component" value="Unassembled WGS sequence"/>
</dbReference>
<proteinExistence type="predicted"/>
<keyword evidence="2" id="KW-1185">Reference proteome</keyword>
<comment type="caution">
    <text evidence="1">The sequence shown here is derived from an EMBL/GenBank/DDBJ whole genome shotgun (WGS) entry which is preliminary data.</text>
</comment>
<gene>
    <name evidence="1" type="ORF">PHMEG_00011510</name>
</gene>
<reference evidence="2" key="1">
    <citation type="submission" date="2017-03" db="EMBL/GenBank/DDBJ databases">
        <title>Phytopthora megakarya and P. palmivora, two closely related causual agents of cacao black pod achieved similar genome size and gene model numbers by different mechanisms.</title>
        <authorList>
            <person name="Ali S."/>
            <person name="Shao J."/>
            <person name="Larry D.J."/>
            <person name="Kronmiller B."/>
            <person name="Shen D."/>
            <person name="Strem M.D."/>
            <person name="Melnick R.L."/>
            <person name="Guiltinan M.J."/>
            <person name="Tyler B.M."/>
            <person name="Meinhardt L.W."/>
            <person name="Bailey B.A."/>
        </authorList>
    </citation>
    <scope>NUCLEOTIDE SEQUENCE [LARGE SCALE GENOMIC DNA]</scope>
    <source>
        <strain evidence="2">zdho120</strain>
    </source>
</reference>
<sequence>MKTRCTLLVENLQPTMLRTQVQRLVKFEARMCGNDDRALYRLIVEQAKLQHKFHTLNSEEGYRRQEGQRTGSQVPEQTDCNDRSGCLSCKGPHWIKDCPKLTETQRKEVLDRLHE</sequence>
<name>A0A225WBD2_9STRA</name>
<protein>
    <submittedName>
        <fullName evidence="1">Uncharacterized protein</fullName>
    </submittedName>
</protein>
<evidence type="ECO:0000313" key="1">
    <source>
        <dbReference type="EMBL" id="OWZ14935.1"/>
    </source>
</evidence>
<accession>A0A225WBD2</accession>